<gene>
    <name evidence="1" type="ORF">TRIUR3_11225</name>
</gene>
<dbReference type="AlphaFoldDB" id="M7YXJ9"/>
<proteinExistence type="predicted"/>
<protein>
    <submittedName>
        <fullName evidence="1">Uncharacterized protein</fullName>
    </submittedName>
</protein>
<sequence length="170" mass="19339">MRGEIDYMMETDGGAESERLWREAHLVNRLLEGVEAPTLKDMNLLLKMYGIAPGNTEALLFEITKMVESYMQQAELALPPAYDVTWFCNQFLGVDSFPSLRDTFADLHFKGRQSFTWNAGFVNFYNEIWRAEDSPPGSVGGGKSVPNAWQSLVELIYDFVLNLEILVPYL</sequence>
<evidence type="ECO:0000313" key="1">
    <source>
        <dbReference type="EMBL" id="EMS55503.1"/>
    </source>
</evidence>
<name>M7YXJ9_TRIUA</name>
<dbReference type="EMBL" id="KD169485">
    <property type="protein sequence ID" value="EMS55503.1"/>
    <property type="molecule type" value="Genomic_DNA"/>
</dbReference>
<dbReference type="STRING" id="4572.M7YXJ9"/>
<organism evidence="1">
    <name type="scientific">Triticum urartu</name>
    <name type="common">Red wild einkorn</name>
    <name type="synonym">Crithodium urartu</name>
    <dbReference type="NCBI Taxonomy" id="4572"/>
    <lineage>
        <taxon>Eukaryota</taxon>
        <taxon>Viridiplantae</taxon>
        <taxon>Streptophyta</taxon>
        <taxon>Embryophyta</taxon>
        <taxon>Tracheophyta</taxon>
        <taxon>Spermatophyta</taxon>
        <taxon>Magnoliopsida</taxon>
        <taxon>Liliopsida</taxon>
        <taxon>Poales</taxon>
        <taxon>Poaceae</taxon>
        <taxon>BOP clade</taxon>
        <taxon>Pooideae</taxon>
        <taxon>Triticodae</taxon>
        <taxon>Triticeae</taxon>
        <taxon>Triticinae</taxon>
        <taxon>Triticum</taxon>
    </lineage>
</organism>
<reference evidence="1" key="1">
    <citation type="journal article" date="2013" name="Nature">
        <title>Draft genome of the wheat A-genome progenitor Triticum urartu.</title>
        <authorList>
            <person name="Ling H.Q."/>
            <person name="Zhao S."/>
            <person name="Liu D."/>
            <person name="Wang J."/>
            <person name="Sun H."/>
            <person name="Zhang C."/>
            <person name="Fan H."/>
            <person name="Li D."/>
            <person name="Dong L."/>
            <person name="Tao Y."/>
            <person name="Gao C."/>
            <person name="Wu H."/>
            <person name="Li Y."/>
            <person name="Cui Y."/>
            <person name="Guo X."/>
            <person name="Zheng S."/>
            <person name="Wang B."/>
            <person name="Yu K."/>
            <person name="Liang Q."/>
            <person name="Yang W."/>
            <person name="Lou X."/>
            <person name="Chen J."/>
            <person name="Feng M."/>
            <person name="Jian J."/>
            <person name="Zhang X."/>
            <person name="Luo G."/>
            <person name="Jiang Y."/>
            <person name="Liu J."/>
            <person name="Wang Z."/>
            <person name="Sha Y."/>
            <person name="Zhang B."/>
            <person name="Wu H."/>
            <person name="Tang D."/>
            <person name="Shen Q."/>
            <person name="Xue P."/>
            <person name="Zou S."/>
            <person name="Wang X."/>
            <person name="Liu X."/>
            <person name="Wang F."/>
            <person name="Yang Y."/>
            <person name="An X."/>
            <person name="Dong Z."/>
            <person name="Zhang K."/>
            <person name="Zhang X."/>
            <person name="Luo M.C."/>
            <person name="Dvorak J."/>
            <person name="Tong Y."/>
            <person name="Wang J."/>
            <person name="Yang H."/>
            <person name="Li Z."/>
            <person name="Wang D."/>
            <person name="Zhang A."/>
            <person name="Wang J."/>
        </authorList>
    </citation>
    <scope>NUCLEOTIDE SEQUENCE</scope>
</reference>
<accession>M7YXJ9</accession>